<dbReference type="PANTHER" id="PTHR43464">
    <property type="entry name" value="METHYLTRANSFERASE"/>
    <property type="match status" value="1"/>
</dbReference>
<feature type="domain" description="Methyltransferase type 11" evidence="1">
    <location>
        <begin position="51"/>
        <end position="140"/>
    </location>
</feature>
<dbReference type="GO" id="GO:0032259">
    <property type="term" value="P:methylation"/>
    <property type="evidence" value="ECO:0007669"/>
    <property type="project" value="UniProtKB-KW"/>
</dbReference>
<dbReference type="PANTHER" id="PTHR43464:SF92">
    <property type="entry name" value="SLR1071 PROTEIN"/>
    <property type="match status" value="1"/>
</dbReference>
<protein>
    <submittedName>
        <fullName evidence="2">Methyltransferase domain-containing protein</fullName>
    </submittedName>
</protein>
<keyword evidence="3" id="KW-1185">Reference proteome</keyword>
<dbReference type="STRING" id="235985.SAMN05414137_109152"/>
<dbReference type="OrthoDB" id="448116at2"/>
<proteinExistence type="predicted"/>
<dbReference type="eggNOG" id="COG2226">
    <property type="taxonomic scope" value="Bacteria"/>
</dbReference>
<evidence type="ECO:0000313" key="3">
    <source>
        <dbReference type="Proteomes" id="UP000183015"/>
    </source>
</evidence>
<organism evidence="2 3">
    <name type="scientific">Streptacidiphilus jiangxiensis</name>
    <dbReference type="NCBI Taxonomy" id="235985"/>
    <lineage>
        <taxon>Bacteria</taxon>
        <taxon>Bacillati</taxon>
        <taxon>Actinomycetota</taxon>
        <taxon>Actinomycetes</taxon>
        <taxon>Kitasatosporales</taxon>
        <taxon>Streptomycetaceae</taxon>
        <taxon>Streptacidiphilus</taxon>
    </lineage>
</organism>
<dbReference type="Pfam" id="PF08241">
    <property type="entry name" value="Methyltransf_11"/>
    <property type="match status" value="1"/>
</dbReference>
<reference evidence="3" key="1">
    <citation type="submission" date="2016-10" db="EMBL/GenBank/DDBJ databases">
        <authorList>
            <person name="Varghese N."/>
        </authorList>
    </citation>
    <scope>NUCLEOTIDE SEQUENCE [LARGE SCALE GENOMIC DNA]</scope>
    <source>
        <strain evidence="3">DSM 45096 / BCRC 16803 / CGMCC 4.1857 / CIP 109030 / JCM 12277 / KCTC 19219 / NBRC 100920 / 33214</strain>
    </source>
</reference>
<sequence length="272" mass="28282">MTVQQTAFDAAERRMWGGRADAYAGSFARLCAHTVPHLLDAAAVGAGTRVLDVGTGTGAVAAAACERGARVTAIDAEPGMVALARRAAPAAEVHTAVLPSLPFADGAFDAAVANFVLNHVGRPRDALAELRRVVRPGGRIGLTIWCAPGAPGQELLGRAMEAAGAVRPAHLAPLAAEDDFPRTPDGLTGLLDAAGLRGPTSSTLAWDHRAAPDEWWSGPAAGVASIGQLLVSQPAPVRAEARRHYDLLCREYLGDDGRLVLPHRALLATARR</sequence>
<gene>
    <name evidence="2" type="ORF">SAMN05414137_109152</name>
</gene>
<keyword evidence="2" id="KW-0808">Transferase</keyword>
<dbReference type="EMBL" id="FOAZ01000009">
    <property type="protein sequence ID" value="SEL50049.1"/>
    <property type="molecule type" value="Genomic_DNA"/>
</dbReference>
<dbReference type="GO" id="GO:0008757">
    <property type="term" value="F:S-adenosylmethionine-dependent methyltransferase activity"/>
    <property type="evidence" value="ECO:0007669"/>
    <property type="project" value="InterPro"/>
</dbReference>
<dbReference type="CDD" id="cd02440">
    <property type="entry name" value="AdoMet_MTases"/>
    <property type="match status" value="1"/>
</dbReference>
<dbReference type="Gene3D" id="3.40.50.150">
    <property type="entry name" value="Vaccinia Virus protein VP39"/>
    <property type="match status" value="1"/>
</dbReference>
<dbReference type="AlphaFoldDB" id="A0A1H7QQ63"/>
<name>A0A1H7QQ63_STRJI</name>
<dbReference type="SUPFAM" id="SSF53335">
    <property type="entry name" value="S-adenosyl-L-methionine-dependent methyltransferases"/>
    <property type="match status" value="1"/>
</dbReference>
<accession>A0A1H7QQ63</accession>
<evidence type="ECO:0000313" key="2">
    <source>
        <dbReference type="EMBL" id="SEL50049.1"/>
    </source>
</evidence>
<evidence type="ECO:0000259" key="1">
    <source>
        <dbReference type="Pfam" id="PF08241"/>
    </source>
</evidence>
<dbReference type="RefSeq" id="WP_042445370.1">
    <property type="nucleotide sequence ID" value="NZ_BBPN01000009.1"/>
</dbReference>
<dbReference type="InterPro" id="IPR029063">
    <property type="entry name" value="SAM-dependent_MTases_sf"/>
</dbReference>
<dbReference type="Proteomes" id="UP000183015">
    <property type="component" value="Unassembled WGS sequence"/>
</dbReference>
<dbReference type="InterPro" id="IPR013216">
    <property type="entry name" value="Methyltransf_11"/>
</dbReference>
<keyword evidence="2" id="KW-0489">Methyltransferase</keyword>